<dbReference type="AlphaFoldDB" id="A0A8J4DCC6"/>
<evidence type="ECO:0000313" key="14">
    <source>
        <dbReference type="EMBL" id="GIL72778.1"/>
    </source>
</evidence>
<dbReference type="PROSITE" id="PS00107">
    <property type="entry name" value="PROTEIN_KINASE_ATP"/>
    <property type="match status" value="1"/>
</dbReference>
<evidence type="ECO:0000256" key="5">
    <source>
        <dbReference type="ARBA" id="ARBA00022679"/>
    </source>
</evidence>
<evidence type="ECO:0000256" key="4">
    <source>
        <dbReference type="ARBA" id="ARBA00022553"/>
    </source>
</evidence>
<comment type="catalytic activity">
    <reaction evidence="10">
        <text>L-seryl-[protein] + ATP = O-phospho-L-seryl-[protein] + ADP + H(+)</text>
        <dbReference type="Rhea" id="RHEA:17989"/>
        <dbReference type="Rhea" id="RHEA-COMP:9863"/>
        <dbReference type="Rhea" id="RHEA-COMP:11604"/>
        <dbReference type="ChEBI" id="CHEBI:15378"/>
        <dbReference type="ChEBI" id="CHEBI:29999"/>
        <dbReference type="ChEBI" id="CHEBI:30616"/>
        <dbReference type="ChEBI" id="CHEBI:83421"/>
        <dbReference type="ChEBI" id="CHEBI:456216"/>
        <dbReference type="EC" id="2.7.11.22"/>
    </reaction>
</comment>
<evidence type="ECO:0000256" key="8">
    <source>
        <dbReference type="ARBA" id="ARBA00022840"/>
    </source>
</evidence>
<dbReference type="GO" id="GO:0005634">
    <property type="term" value="C:nucleus"/>
    <property type="evidence" value="ECO:0007669"/>
    <property type="project" value="TreeGrafter"/>
</dbReference>
<evidence type="ECO:0000256" key="10">
    <source>
        <dbReference type="ARBA" id="ARBA00048367"/>
    </source>
</evidence>
<protein>
    <recommendedName>
        <fullName evidence="2">cyclin-dependent kinase</fullName>
        <ecNumber evidence="2">2.7.11.22</ecNumber>
    </recommendedName>
</protein>
<dbReference type="InterPro" id="IPR011009">
    <property type="entry name" value="Kinase-like_dom_sf"/>
</dbReference>
<dbReference type="EMBL" id="BNCP01000004">
    <property type="protein sequence ID" value="GIL72778.1"/>
    <property type="molecule type" value="Genomic_DNA"/>
</dbReference>
<feature type="domain" description="Protein kinase" evidence="13">
    <location>
        <begin position="110"/>
        <end position="396"/>
    </location>
</feature>
<dbReference type="PROSITE" id="PS00108">
    <property type="entry name" value="PROTEIN_KINASE_ST"/>
    <property type="match status" value="1"/>
</dbReference>
<evidence type="ECO:0000259" key="13">
    <source>
        <dbReference type="PROSITE" id="PS50011"/>
    </source>
</evidence>
<accession>A0A8J4DCC6</accession>
<evidence type="ECO:0000256" key="3">
    <source>
        <dbReference type="ARBA" id="ARBA00022527"/>
    </source>
</evidence>
<evidence type="ECO:0000256" key="11">
    <source>
        <dbReference type="PROSITE-ProRule" id="PRU10141"/>
    </source>
</evidence>
<comment type="caution">
    <text evidence="15">The sequence shown here is derived from an EMBL/GenBank/DDBJ whole genome shotgun (WGS) entry which is preliminary data.</text>
</comment>
<dbReference type="Gene3D" id="1.10.510.10">
    <property type="entry name" value="Transferase(Phosphotransferase) domain 1"/>
    <property type="match status" value="1"/>
</dbReference>
<keyword evidence="3 12" id="KW-0723">Serine/threonine-protein kinase</keyword>
<organism evidence="15 16">
    <name type="scientific">Volvox reticuliferus</name>
    <dbReference type="NCBI Taxonomy" id="1737510"/>
    <lineage>
        <taxon>Eukaryota</taxon>
        <taxon>Viridiplantae</taxon>
        <taxon>Chlorophyta</taxon>
        <taxon>core chlorophytes</taxon>
        <taxon>Chlorophyceae</taxon>
        <taxon>CS clade</taxon>
        <taxon>Chlamydomonadales</taxon>
        <taxon>Volvocaceae</taxon>
        <taxon>Volvox</taxon>
    </lineage>
</organism>
<dbReference type="GO" id="GO:0010389">
    <property type="term" value="P:regulation of G2/M transition of mitotic cell cycle"/>
    <property type="evidence" value="ECO:0007669"/>
    <property type="project" value="TreeGrafter"/>
</dbReference>
<dbReference type="CDD" id="cd07829">
    <property type="entry name" value="STKc_CDK_like"/>
    <property type="match status" value="1"/>
</dbReference>
<gene>
    <name evidence="14" type="ORF">Vretifemale_3087</name>
    <name evidence="15" type="ORF">Vretimale_4482</name>
</gene>
<dbReference type="GO" id="GO:0004693">
    <property type="term" value="F:cyclin-dependent protein serine/threonine kinase activity"/>
    <property type="evidence" value="ECO:0007669"/>
    <property type="project" value="UniProtKB-EC"/>
</dbReference>
<name>A0A8J4DCC6_9CHLO</name>
<dbReference type="GO" id="GO:0051445">
    <property type="term" value="P:regulation of meiotic cell cycle"/>
    <property type="evidence" value="ECO:0007669"/>
    <property type="project" value="TreeGrafter"/>
</dbReference>
<dbReference type="FunFam" id="1.10.510.10:FF:000624">
    <property type="entry name" value="Mitogen-activated protein kinase"/>
    <property type="match status" value="1"/>
</dbReference>
<dbReference type="GO" id="GO:0000082">
    <property type="term" value="P:G1/S transition of mitotic cell cycle"/>
    <property type="evidence" value="ECO:0007669"/>
    <property type="project" value="TreeGrafter"/>
</dbReference>
<keyword evidence="17" id="KW-1185">Reference proteome</keyword>
<dbReference type="PANTHER" id="PTHR24056:SF548">
    <property type="entry name" value="CYCLIN-DEPENDENT KINASE A-1"/>
    <property type="match status" value="1"/>
</dbReference>
<evidence type="ECO:0000313" key="17">
    <source>
        <dbReference type="Proteomes" id="UP000747110"/>
    </source>
</evidence>
<dbReference type="GO" id="GO:0030332">
    <property type="term" value="F:cyclin binding"/>
    <property type="evidence" value="ECO:0007669"/>
    <property type="project" value="TreeGrafter"/>
</dbReference>
<dbReference type="FunFam" id="3.30.200.20:FF:000842">
    <property type="entry name" value="Cyclin-dependent kinase C-2, putative"/>
    <property type="match status" value="1"/>
</dbReference>
<evidence type="ECO:0000256" key="12">
    <source>
        <dbReference type="RuleBase" id="RU000304"/>
    </source>
</evidence>
<dbReference type="InterPro" id="IPR008271">
    <property type="entry name" value="Ser/Thr_kinase_AS"/>
</dbReference>
<proteinExistence type="inferred from homology"/>
<evidence type="ECO:0000313" key="16">
    <source>
        <dbReference type="Proteomes" id="UP000722791"/>
    </source>
</evidence>
<dbReference type="Proteomes" id="UP000722791">
    <property type="component" value="Unassembled WGS sequence"/>
</dbReference>
<dbReference type="Gene3D" id="3.30.200.20">
    <property type="entry name" value="Phosphorylase Kinase, domain 1"/>
    <property type="match status" value="1"/>
</dbReference>
<dbReference type="InterPro" id="IPR050108">
    <property type="entry name" value="CDK"/>
</dbReference>
<evidence type="ECO:0000256" key="6">
    <source>
        <dbReference type="ARBA" id="ARBA00022741"/>
    </source>
</evidence>
<dbReference type="SMART" id="SM00220">
    <property type="entry name" value="S_TKc"/>
    <property type="match status" value="1"/>
</dbReference>
<keyword evidence="5" id="KW-0808">Transferase</keyword>
<dbReference type="GO" id="GO:0000307">
    <property type="term" value="C:cyclin-dependent protein kinase holoenzyme complex"/>
    <property type="evidence" value="ECO:0007669"/>
    <property type="project" value="TreeGrafter"/>
</dbReference>
<evidence type="ECO:0000313" key="15">
    <source>
        <dbReference type="EMBL" id="GIL99257.1"/>
    </source>
</evidence>
<evidence type="ECO:0000256" key="7">
    <source>
        <dbReference type="ARBA" id="ARBA00022777"/>
    </source>
</evidence>
<keyword evidence="7" id="KW-0418">Kinase</keyword>
<dbReference type="OrthoDB" id="1732493at2759"/>
<dbReference type="InterPro" id="IPR000719">
    <property type="entry name" value="Prot_kinase_dom"/>
</dbReference>
<dbReference type="GO" id="GO:0005737">
    <property type="term" value="C:cytoplasm"/>
    <property type="evidence" value="ECO:0007669"/>
    <property type="project" value="TreeGrafter"/>
</dbReference>
<dbReference type="Pfam" id="PF00069">
    <property type="entry name" value="Pkinase"/>
    <property type="match status" value="1"/>
</dbReference>
<keyword evidence="4" id="KW-0597">Phosphoprotein</keyword>
<evidence type="ECO:0000256" key="9">
    <source>
        <dbReference type="ARBA" id="ARBA00047811"/>
    </source>
</evidence>
<evidence type="ECO:0000256" key="2">
    <source>
        <dbReference type="ARBA" id="ARBA00012425"/>
    </source>
</evidence>
<dbReference type="GO" id="GO:0005524">
    <property type="term" value="F:ATP binding"/>
    <property type="evidence" value="ECO:0007669"/>
    <property type="project" value="UniProtKB-UniRule"/>
</dbReference>
<sequence>MAHGDIGCDPRMSMSGGQIQAAAGSSSTSSAGASEQYLPITHLLRHLSHFKALAAERELANTSIAPLVRKLTFDQGLTTLLDKFGWHPAHGFTTTLDLAGLKGALQKYKYIKMGQLGSGSYGVVHKAVNRETHELLAIKKVAHSSEYGLSDSTIREISTLRELTHENIVRLKDIIATVNGQHVHLVLEFLDCDLRQYLDTYPQASEIGRIKSIVLQILRGVRHAHMNSIMHRDLKPQNVLIGVAKNQVKITDFGLARCFLPNADRAYTERVVTLYYRAPELLLGAPTYTSAVDLWSVGCIMAEMVNFEPLFKADNEIGLLFHIFEKLGTPNKDVWRELPGLAHFSDQFPSFPGKPMQELVPRLANDPTGLDLLSRLLMYDPSCRITARQALEHPWFQGLNL</sequence>
<dbReference type="SUPFAM" id="SSF56112">
    <property type="entry name" value="Protein kinase-like (PK-like)"/>
    <property type="match status" value="1"/>
</dbReference>
<dbReference type="EMBL" id="BNCQ01000006">
    <property type="protein sequence ID" value="GIL99257.1"/>
    <property type="molecule type" value="Genomic_DNA"/>
</dbReference>
<dbReference type="InterPro" id="IPR017441">
    <property type="entry name" value="Protein_kinase_ATP_BS"/>
</dbReference>
<evidence type="ECO:0000256" key="1">
    <source>
        <dbReference type="ARBA" id="ARBA00006485"/>
    </source>
</evidence>
<dbReference type="GO" id="GO:0010468">
    <property type="term" value="P:regulation of gene expression"/>
    <property type="evidence" value="ECO:0007669"/>
    <property type="project" value="TreeGrafter"/>
</dbReference>
<dbReference type="PANTHER" id="PTHR24056">
    <property type="entry name" value="CELL DIVISION PROTEIN KINASE"/>
    <property type="match status" value="1"/>
</dbReference>
<keyword evidence="6 11" id="KW-0547">Nucleotide-binding</keyword>
<dbReference type="EC" id="2.7.11.22" evidence="2"/>
<dbReference type="GO" id="GO:0007165">
    <property type="term" value="P:signal transduction"/>
    <property type="evidence" value="ECO:0007669"/>
    <property type="project" value="TreeGrafter"/>
</dbReference>
<keyword evidence="8 11" id="KW-0067">ATP-binding</keyword>
<feature type="binding site" evidence="11">
    <location>
        <position position="140"/>
    </location>
    <ligand>
        <name>ATP</name>
        <dbReference type="ChEBI" id="CHEBI:30616"/>
    </ligand>
</feature>
<reference evidence="15" key="1">
    <citation type="journal article" date="2021" name="Proc. Natl. Acad. Sci. U.S.A.">
        <title>Three genomes in the algal genus Volvox reveal the fate of a haploid sex-determining region after a transition to homothallism.</title>
        <authorList>
            <person name="Yamamoto K."/>
            <person name="Hamaji T."/>
            <person name="Kawai-Toyooka H."/>
            <person name="Matsuzaki R."/>
            <person name="Takahashi F."/>
            <person name="Nishimura Y."/>
            <person name="Kawachi M."/>
            <person name="Noguchi H."/>
            <person name="Minakuchi Y."/>
            <person name="Umen J.G."/>
            <person name="Toyoda A."/>
            <person name="Nozaki H."/>
        </authorList>
    </citation>
    <scope>NUCLEOTIDE SEQUENCE</scope>
    <source>
        <strain evidence="15">NIES-3785</strain>
        <strain evidence="14">NIES-3786</strain>
    </source>
</reference>
<dbReference type="PROSITE" id="PS50011">
    <property type="entry name" value="PROTEIN_KINASE_DOM"/>
    <property type="match status" value="1"/>
</dbReference>
<comment type="catalytic activity">
    <reaction evidence="9">
        <text>L-threonyl-[protein] + ATP = O-phospho-L-threonyl-[protein] + ADP + H(+)</text>
        <dbReference type="Rhea" id="RHEA:46608"/>
        <dbReference type="Rhea" id="RHEA-COMP:11060"/>
        <dbReference type="Rhea" id="RHEA-COMP:11605"/>
        <dbReference type="ChEBI" id="CHEBI:15378"/>
        <dbReference type="ChEBI" id="CHEBI:30013"/>
        <dbReference type="ChEBI" id="CHEBI:30616"/>
        <dbReference type="ChEBI" id="CHEBI:61977"/>
        <dbReference type="ChEBI" id="CHEBI:456216"/>
        <dbReference type="EC" id="2.7.11.22"/>
    </reaction>
</comment>
<comment type="similarity">
    <text evidence="1">Belongs to the protein kinase superfamily. CMGC Ser/Thr protein kinase family. CDC2/CDKX subfamily.</text>
</comment>
<dbReference type="Proteomes" id="UP000747110">
    <property type="component" value="Unassembled WGS sequence"/>
</dbReference>